<dbReference type="eggNOG" id="COG1609">
    <property type="taxonomic scope" value="Bacteria"/>
</dbReference>
<keyword evidence="1" id="KW-0805">Transcription regulation</keyword>
<organism evidence="6 7">
    <name type="scientific">Oceaniovalibus guishaninsula JLT2003</name>
    <dbReference type="NCBI Taxonomy" id="1231392"/>
    <lineage>
        <taxon>Bacteria</taxon>
        <taxon>Pseudomonadati</taxon>
        <taxon>Pseudomonadota</taxon>
        <taxon>Alphaproteobacteria</taxon>
        <taxon>Rhodobacterales</taxon>
        <taxon>Roseobacteraceae</taxon>
        <taxon>Oceaniovalibus</taxon>
    </lineage>
</organism>
<dbReference type="InterPro" id="IPR000843">
    <property type="entry name" value="HTH_LacI"/>
</dbReference>
<dbReference type="Pfam" id="PF00356">
    <property type="entry name" value="LacI"/>
    <property type="match status" value="1"/>
</dbReference>
<feature type="domain" description="HTH lacI-type" evidence="4">
    <location>
        <begin position="1"/>
        <end position="53"/>
    </location>
</feature>
<gene>
    <name evidence="6" type="ORF">OCGS_2781</name>
</gene>
<dbReference type="Proteomes" id="UP000006765">
    <property type="component" value="Unassembled WGS sequence"/>
</dbReference>
<dbReference type="Gene3D" id="1.10.260.40">
    <property type="entry name" value="lambda repressor-like DNA-binding domains"/>
    <property type="match status" value="1"/>
</dbReference>
<dbReference type="AlphaFoldDB" id="K2I2V8"/>
<keyword evidence="3" id="KW-0804">Transcription</keyword>
<dbReference type="STRING" id="1231392.OCGS_2781"/>
<dbReference type="SUPFAM" id="SSF53822">
    <property type="entry name" value="Periplasmic binding protein-like I"/>
    <property type="match status" value="1"/>
</dbReference>
<feature type="domain" description="HTH cro/C1-type" evidence="5">
    <location>
        <begin position="1"/>
        <end position="43"/>
    </location>
</feature>
<dbReference type="PANTHER" id="PTHR30146">
    <property type="entry name" value="LACI-RELATED TRANSCRIPTIONAL REPRESSOR"/>
    <property type="match status" value="1"/>
</dbReference>
<dbReference type="RefSeq" id="WP_007427933.1">
    <property type="nucleotide sequence ID" value="NZ_AMGO01000068.1"/>
</dbReference>
<dbReference type="Pfam" id="PF13377">
    <property type="entry name" value="Peripla_BP_3"/>
    <property type="match status" value="1"/>
</dbReference>
<keyword evidence="7" id="KW-1185">Reference proteome</keyword>
<name>K2I2V8_9RHOB</name>
<dbReference type="CDD" id="cd06267">
    <property type="entry name" value="PBP1_LacI_sugar_binding-like"/>
    <property type="match status" value="1"/>
</dbReference>
<comment type="caution">
    <text evidence="6">The sequence shown here is derived from an EMBL/GenBank/DDBJ whole genome shotgun (WGS) entry which is preliminary data.</text>
</comment>
<keyword evidence="2" id="KW-0238">DNA-binding</keyword>
<dbReference type="CDD" id="cd01392">
    <property type="entry name" value="HTH_LacI"/>
    <property type="match status" value="1"/>
</dbReference>
<reference evidence="6 7" key="1">
    <citation type="journal article" date="2012" name="J. Bacteriol.">
        <title>Draft Genome Sequence of Oceaniovalibus guishaninsula JLT2003T.</title>
        <authorList>
            <person name="Tang K."/>
            <person name="Liu K."/>
            <person name="Jiao N."/>
        </authorList>
    </citation>
    <scope>NUCLEOTIDE SEQUENCE [LARGE SCALE GENOMIC DNA]</scope>
    <source>
        <strain evidence="6 7">JLT2003</strain>
    </source>
</reference>
<protein>
    <submittedName>
        <fullName evidence="6">Transcriptional regulator, LacI family</fullName>
    </submittedName>
</protein>
<evidence type="ECO:0000259" key="4">
    <source>
        <dbReference type="PROSITE" id="PS50932"/>
    </source>
</evidence>
<accession>K2I2V8</accession>
<dbReference type="PROSITE" id="PS50932">
    <property type="entry name" value="HTH_LACI_2"/>
    <property type="match status" value="1"/>
</dbReference>
<evidence type="ECO:0000256" key="3">
    <source>
        <dbReference type="ARBA" id="ARBA00023163"/>
    </source>
</evidence>
<dbReference type="EMBL" id="AMGO01000068">
    <property type="protein sequence ID" value="EKE43190.1"/>
    <property type="molecule type" value="Genomic_DNA"/>
</dbReference>
<evidence type="ECO:0000256" key="1">
    <source>
        <dbReference type="ARBA" id="ARBA00023015"/>
    </source>
</evidence>
<evidence type="ECO:0000313" key="6">
    <source>
        <dbReference type="EMBL" id="EKE43190.1"/>
    </source>
</evidence>
<proteinExistence type="predicted"/>
<dbReference type="Gene3D" id="3.40.50.2300">
    <property type="match status" value="2"/>
</dbReference>
<sequence>MEEFAAASGISRPTVSKYFQDPASVRPATRMRIEDALERLEYRPNIYAINQNRRLTKNIGIVVPLLADPFFGKIARTIEDLCGGAGFRPILLSSNGEREREIENLETLRSLKPAGALIAPLGRMSDRQAVAEFAAEVPTVLFDSNFPGVGAAFVGLDVEASVRLMVEYLCASGEPPCLFEMADPPNPNARRRRAAYEAAMGALGHAPMVIPVAGKGWNFEEIGHREGTALLTRKALPSETVLCSNDRLAIGFLAAAYQRGLRVGIGDGCAMRVAGIDDHPFARYTCPSLTTIAQDYDRIAASSVDALLAAVEDTESAGVREELTFEGRMVLRASA</sequence>
<dbReference type="PATRIC" id="fig|1231392.3.peg.2798"/>
<dbReference type="InterPro" id="IPR028082">
    <property type="entry name" value="Peripla_BP_I"/>
</dbReference>
<dbReference type="PROSITE" id="PS50943">
    <property type="entry name" value="HTH_CROC1"/>
    <property type="match status" value="1"/>
</dbReference>
<dbReference type="GO" id="GO:0000976">
    <property type="term" value="F:transcription cis-regulatory region binding"/>
    <property type="evidence" value="ECO:0007669"/>
    <property type="project" value="TreeGrafter"/>
</dbReference>
<dbReference type="PANTHER" id="PTHR30146:SF153">
    <property type="entry name" value="LACTOSE OPERON REPRESSOR"/>
    <property type="match status" value="1"/>
</dbReference>
<dbReference type="SUPFAM" id="SSF47413">
    <property type="entry name" value="lambda repressor-like DNA-binding domains"/>
    <property type="match status" value="1"/>
</dbReference>
<dbReference type="InterPro" id="IPR046335">
    <property type="entry name" value="LacI/GalR-like_sensor"/>
</dbReference>
<dbReference type="SMART" id="SM00354">
    <property type="entry name" value="HTH_LACI"/>
    <property type="match status" value="1"/>
</dbReference>
<evidence type="ECO:0000313" key="7">
    <source>
        <dbReference type="Proteomes" id="UP000006765"/>
    </source>
</evidence>
<dbReference type="GO" id="GO:0003700">
    <property type="term" value="F:DNA-binding transcription factor activity"/>
    <property type="evidence" value="ECO:0007669"/>
    <property type="project" value="TreeGrafter"/>
</dbReference>
<evidence type="ECO:0000259" key="5">
    <source>
        <dbReference type="PROSITE" id="PS50943"/>
    </source>
</evidence>
<dbReference type="InterPro" id="IPR001387">
    <property type="entry name" value="Cro/C1-type_HTH"/>
</dbReference>
<evidence type="ECO:0000256" key="2">
    <source>
        <dbReference type="ARBA" id="ARBA00023125"/>
    </source>
</evidence>
<dbReference type="InterPro" id="IPR010982">
    <property type="entry name" value="Lambda_DNA-bd_dom_sf"/>
</dbReference>